<organism evidence="1 2">
    <name type="scientific">Knufia fluminis</name>
    <dbReference type="NCBI Taxonomy" id="191047"/>
    <lineage>
        <taxon>Eukaryota</taxon>
        <taxon>Fungi</taxon>
        <taxon>Dikarya</taxon>
        <taxon>Ascomycota</taxon>
        <taxon>Pezizomycotina</taxon>
        <taxon>Eurotiomycetes</taxon>
        <taxon>Chaetothyriomycetidae</taxon>
        <taxon>Chaetothyriales</taxon>
        <taxon>Trichomeriaceae</taxon>
        <taxon>Knufia</taxon>
    </lineage>
</organism>
<dbReference type="EMBL" id="JAKLMC020000003">
    <property type="protein sequence ID" value="KAK5957022.1"/>
    <property type="molecule type" value="Genomic_DNA"/>
</dbReference>
<evidence type="ECO:0000313" key="1">
    <source>
        <dbReference type="EMBL" id="KAK5957022.1"/>
    </source>
</evidence>
<dbReference type="Proteomes" id="UP001316803">
    <property type="component" value="Unassembled WGS sequence"/>
</dbReference>
<proteinExistence type="predicted"/>
<keyword evidence="2" id="KW-1185">Reference proteome</keyword>
<evidence type="ECO:0000313" key="2">
    <source>
        <dbReference type="Proteomes" id="UP001316803"/>
    </source>
</evidence>
<gene>
    <name evidence="1" type="ORF">OHC33_001391</name>
</gene>
<dbReference type="AlphaFoldDB" id="A0AAN8IRC8"/>
<sequence>MQTTKRLILIFTGLILFILLFKVLLHPSFLAVPVQYRTDLNEEERKAAFDYLKEYEHPPDAGDDIVVPDADAAMEMAYGGAGG</sequence>
<reference evidence="1 2" key="1">
    <citation type="submission" date="2022-12" db="EMBL/GenBank/DDBJ databases">
        <title>Genomic features and morphological characterization of a novel Knufia sp. strain isolated from spacecraft assembly facility.</title>
        <authorList>
            <person name="Teixeira M."/>
            <person name="Chander A.M."/>
            <person name="Stajich J.E."/>
            <person name="Venkateswaran K."/>
        </authorList>
    </citation>
    <scope>NUCLEOTIDE SEQUENCE [LARGE SCALE GENOMIC DNA]</scope>
    <source>
        <strain evidence="1 2">FJI-L2-BK-P2</strain>
    </source>
</reference>
<protein>
    <submittedName>
        <fullName evidence="1">Uncharacterized protein</fullName>
    </submittedName>
</protein>
<accession>A0AAN8IRC8</accession>
<comment type="caution">
    <text evidence="1">The sequence shown here is derived from an EMBL/GenBank/DDBJ whole genome shotgun (WGS) entry which is preliminary data.</text>
</comment>
<name>A0AAN8IRC8_9EURO</name>